<gene>
    <name evidence="1" type="ORF">SJAV_05460</name>
</gene>
<sequence>MIKIKLTVLQKLKNSGYSVTEDKDKVIIHYTPPSINEAMSSDEDVENVNRYIEILGEKVGDEVIITEAYVMEGNIKKRKLDESELELWIEYLGE</sequence>
<dbReference type="KEGG" id="sjv:SJAV_05460"/>
<dbReference type="RefSeq" id="WP_369610813.1">
    <property type="nucleotide sequence ID" value="NZ_AP031322.1"/>
</dbReference>
<name>A0AAT9GP59_9CREN</name>
<dbReference type="AlphaFoldDB" id="A0AAT9GP59"/>
<dbReference type="EMBL" id="AP031322">
    <property type="protein sequence ID" value="BFH72602.1"/>
    <property type="molecule type" value="Genomic_DNA"/>
</dbReference>
<organism evidence="1">
    <name type="scientific">Sulfurisphaera javensis</name>
    <dbReference type="NCBI Taxonomy" id="2049879"/>
    <lineage>
        <taxon>Archaea</taxon>
        <taxon>Thermoproteota</taxon>
        <taxon>Thermoprotei</taxon>
        <taxon>Sulfolobales</taxon>
        <taxon>Sulfolobaceae</taxon>
        <taxon>Sulfurisphaera</taxon>
    </lineage>
</organism>
<evidence type="ECO:0008006" key="2">
    <source>
        <dbReference type="Google" id="ProtNLM"/>
    </source>
</evidence>
<reference evidence="1" key="1">
    <citation type="submission" date="2024-03" db="EMBL/GenBank/DDBJ databases">
        <title>Complete genome sequence of Sulfurisphaera javensis strain KD-1.</title>
        <authorList>
            <person name="Sakai H."/>
            <person name="Nur N."/>
            <person name="Suwanto A."/>
            <person name="Kurosawa N."/>
        </authorList>
    </citation>
    <scope>NUCLEOTIDE SEQUENCE</scope>
    <source>
        <strain evidence="1">KD-1</strain>
    </source>
</reference>
<evidence type="ECO:0000313" key="1">
    <source>
        <dbReference type="EMBL" id="BFH72602.1"/>
    </source>
</evidence>
<accession>A0AAT9GP59</accession>
<proteinExistence type="predicted"/>
<protein>
    <recommendedName>
        <fullName evidence="2">Phage protein</fullName>
    </recommendedName>
</protein>
<dbReference type="GeneID" id="92353480"/>